<evidence type="ECO:0000313" key="3">
    <source>
        <dbReference type="Proteomes" id="UP000034952"/>
    </source>
</evidence>
<feature type="region of interest" description="Disordered" evidence="1">
    <location>
        <begin position="356"/>
        <end position="387"/>
    </location>
</feature>
<sequence length="387" mass="43785">MDQTQLQEKIALYYQKLPEETKVLFAGMSWLETIKEIDTKYSLNDEQIKSLGTETTLLLLGIIDPNDYEQTLREEVKLEEGKTDDIIKEVNEKIVKDIAPLIYKSYTDNIAEFEKEAYAKNFEERFDKLPNEVKDAIAFSNWKEKLYTIANKYNLAVDKMGQLEDITANVFLGIIRADQYESEVTSKIEIQKEKIKEFVAEINESIFVNIKEAMKNSAEVGPSDENVPLPPYKVITSLSDNKAGDKLPITKETESEVPLPPKTEIKGASLKEITQESLQDNLDKLSTKSEADLYKEHGIEIISNNYTPEVENMAPIEIPKEKSMEVAPKKEGALIGNIVADKLFNTTVSQTTATDYSIPKMTPKPDPFMKAQGEASSNPHDPYHETI</sequence>
<accession>A0A0G0BB46</accession>
<evidence type="ECO:0000256" key="1">
    <source>
        <dbReference type="SAM" id="MobiDB-lite"/>
    </source>
</evidence>
<name>A0A0G0BB46_9BACT</name>
<evidence type="ECO:0000313" key="2">
    <source>
        <dbReference type="EMBL" id="KKP66648.1"/>
    </source>
</evidence>
<dbReference type="Proteomes" id="UP000034952">
    <property type="component" value="Unassembled WGS sequence"/>
</dbReference>
<dbReference type="EMBL" id="LBPY01000004">
    <property type="protein sequence ID" value="KKP66648.1"/>
    <property type="molecule type" value="Genomic_DNA"/>
</dbReference>
<organism evidence="2 3">
    <name type="scientific">Candidatus Nomurabacteria bacterium GW2011_GWE1_35_16</name>
    <dbReference type="NCBI Taxonomy" id="1618761"/>
    <lineage>
        <taxon>Bacteria</taxon>
        <taxon>Candidatus Nomuraibacteriota</taxon>
    </lineage>
</organism>
<comment type="caution">
    <text evidence="2">The sequence shown here is derived from an EMBL/GenBank/DDBJ whole genome shotgun (WGS) entry which is preliminary data.</text>
</comment>
<proteinExistence type="predicted"/>
<gene>
    <name evidence="2" type="ORF">UR64_C0004G0029</name>
</gene>
<reference evidence="2 3" key="1">
    <citation type="journal article" date="2015" name="Nature">
        <title>rRNA introns, odd ribosomes, and small enigmatic genomes across a large radiation of phyla.</title>
        <authorList>
            <person name="Brown C.T."/>
            <person name="Hug L.A."/>
            <person name="Thomas B.C."/>
            <person name="Sharon I."/>
            <person name="Castelle C.J."/>
            <person name="Singh A."/>
            <person name="Wilkins M.J."/>
            <person name="Williams K.H."/>
            <person name="Banfield J.F."/>
        </authorList>
    </citation>
    <scope>NUCLEOTIDE SEQUENCE [LARGE SCALE GENOMIC DNA]</scope>
</reference>
<protein>
    <submittedName>
        <fullName evidence="2">Uncharacterized protein</fullName>
    </submittedName>
</protein>
<dbReference type="AlphaFoldDB" id="A0A0G0BB46"/>